<accession>A0A839UJR6</accession>
<protein>
    <recommendedName>
        <fullName evidence="4">DUF2884 family protein</fullName>
    </recommendedName>
</protein>
<proteinExistence type="predicted"/>
<feature type="signal peptide" evidence="1">
    <location>
        <begin position="1"/>
        <end position="22"/>
    </location>
</feature>
<dbReference type="AlphaFoldDB" id="A0A839UJR6"/>
<evidence type="ECO:0000313" key="2">
    <source>
        <dbReference type="EMBL" id="MBB3167011.1"/>
    </source>
</evidence>
<evidence type="ECO:0000256" key="1">
    <source>
        <dbReference type="SAM" id="SignalP"/>
    </source>
</evidence>
<feature type="chain" id="PRO_5032808030" description="DUF2884 family protein" evidence="1">
    <location>
        <begin position="23"/>
        <end position="278"/>
    </location>
</feature>
<evidence type="ECO:0000313" key="3">
    <source>
        <dbReference type="Proteomes" id="UP000559987"/>
    </source>
</evidence>
<dbReference type="Pfam" id="PF11101">
    <property type="entry name" value="DUF2884"/>
    <property type="match status" value="1"/>
</dbReference>
<name>A0A839UJR6_9GAMM</name>
<sequence>MRVLGCMALGLALWLPTTAVVAGVDMGLKNCHVRFANDFSVKPSGVNSTQRDTVYVLKTDGEVRVNGSSVSLSSQQRSLVVDYTGGLQQFMPDMVAFISETLHTVGKVMGGALAKVFGADSEPAQKVRASLEASEARMAARQAEHPGEYHVVDQHLDILDDAFDADFERSIEEAVEASMGGVMTMLSAALFGGDGSFDERMASFGTKMESFGEQVERDMESVEPTLEKRGEALCDKAEAIEKMEYRLRETIPELAHYRLMDSRKKAREAARGGELRAD</sequence>
<keyword evidence="1" id="KW-0732">Signal</keyword>
<dbReference type="EMBL" id="JACHXZ010000001">
    <property type="protein sequence ID" value="MBB3167011.1"/>
    <property type="molecule type" value="Genomic_DNA"/>
</dbReference>
<comment type="caution">
    <text evidence="2">The sequence shown here is derived from an EMBL/GenBank/DDBJ whole genome shotgun (WGS) entry which is preliminary data.</text>
</comment>
<dbReference type="Proteomes" id="UP000559987">
    <property type="component" value="Unassembled WGS sequence"/>
</dbReference>
<gene>
    <name evidence="2" type="ORF">FHS30_000187</name>
</gene>
<dbReference type="RefSeq" id="WP_183907373.1">
    <property type="nucleotide sequence ID" value="NZ_JACHXZ010000001.1"/>
</dbReference>
<evidence type="ECO:0008006" key="4">
    <source>
        <dbReference type="Google" id="ProtNLM"/>
    </source>
</evidence>
<organism evidence="2 3">
    <name type="scientific">Simiduia aestuariiviva</name>
    <dbReference type="NCBI Taxonomy" id="1510459"/>
    <lineage>
        <taxon>Bacteria</taxon>
        <taxon>Pseudomonadati</taxon>
        <taxon>Pseudomonadota</taxon>
        <taxon>Gammaproteobacteria</taxon>
        <taxon>Cellvibrionales</taxon>
        <taxon>Cellvibrionaceae</taxon>
        <taxon>Simiduia</taxon>
    </lineage>
</organism>
<dbReference type="InterPro" id="IPR021307">
    <property type="entry name" value="DUF2884"/>
</dbReference>
<reference evidence="2 3" key="1">
    <citation type="submission" date="2020-08" db="EMBL/GenBank/DDBJ databases">
        <title>Genomic Encyclopedia of Type Strains, Phase III (KMG-III): the genomes of soil and plant-associated and newly described type strains.</title>
        <authorList>
            <person name="Whitman W."/>
        </authorList>
    </citation>
    <scope>NUCLEOTIDE SEQUENCE [LARGE SCALE GENOMIC DNA]</scope>
    <source>
        <strain evidence="2 3">CECT 8571</strain>
    </source>
</reference>
<keyword evidence="3" id="KW-1185">Reference proteome</keyword>